<evidence type="ECO:0000259" key="8">
    <source>
        <dbReference type="PROSITE" id="PS50245"/>
    </source>
</evidence>
<keyword evidence="5" id="KW-0175">Coiled coil</keyword>
<feature type="region of interest" description="Disordered" evidence="7">
    <location>
        <begin position="14"/>
        <end position="76"/>
    </location>
</feature>
<dbReference type="SMART" id="SM01052">
    <property type="entry name" value="CAP_GLY"/>
    <property type="match status" value="1"/>
</dbReference>
<evidence type="ECO:0000313" key="9">
    <source>
        <dbReference type="EMBL" id="KAI2654611.1"/>
    </source>
</evidence>
<dbReference type="Gene3D" id="2.30.30.190">
    <property type="entry name" value="CAP Gly-rich-like domain"/>
    <property type="match status" value="1"/>
</dbReference>
<dbReference type="PANTHER" id="PTHR18916:SF6">
    <property type="entry name" value="DYNACTIN SUBUNIT 1"/>
    <property type="match status" value="1"/>
</dbReference>
<protein>
    <submittedName>
        <fullName evidence="9">CAP-Gly domain-containing linker protein 4</fullName>
    </submittedName>
</protein>
<feature type="compositionally biased region" description="Low complexity" evidence="7">
    <location>
        <begin position="66"/>
        <end position="76"/>
    </location>
</feature>
<evidence type="ECO:0000256" key="4">
    <source>
        <dbReference type="ARBA" id="ARBA00023017"/>
    </source>
</evidence>
<evidence type="ECO:0000313" key="10">
    <source>
        <dbReference type="Proteomes" id="UP000830375"/>
    </source>
</evidence>
<dbReference type="SUPFAM" id="SSF74924">
    <property type="entry name" value="Cap-Gly domain"/>
    <property type="match status" value="1"/>
</dbReference>
<keyword evidence="10" id="KW-1185">Reference proteome</keyword>
<dbReference type="InterPro" id="IPR000938">
    <property type="entry name" value="CAP-Gly_domain"/>
</dbReference>
<evidence type="ECO:0000256" key="7">
    <source>
        <dbReference type="SAM" id="MobiDB-lite"/>
    </source>
</evidence>
<dbReference type="PANTHER" id="PTHR18916">
    <property type="entry name" value="DYNACTIN 1-RELATED MICROTUBULE-BINDING"/>
    <property type="match status" value="1"/>
</dbReference>
<evidence type="ECO:0000256" key="3">
    <source>
        <dbReference type="ARBA" id="ARBA00022701"/>
    </source>
</evidence>
<evidence type="ECO:0000256" key="1">
    <source>
        <dbReference type="ARBA" id="ARBA00004186"/>
    </source>
</evidence>
<keyword evidence="2" id="KW-0963">Cytoplasm</keyword>
<evidence type="ECO:0000256" key="6">
    <source>
        <dbReference type="ARBA" id="ARBA00023212"/>
    </source>
</evidence>
<comment type="subcellular location">
    <subcellularLocation>
        <location evidence="1">Cytoplasm</location>
        <location evidence="1">Cytoskeleton</location>
        <location evidence="1">Spindle</location>
    </subcellularLocation>
</comment>
<accession>A0ABQ8LXD5</accession>
<dbReference type="EMBL" id="JACTAM010000017">
    <property type="protein sequence ID" value="KAI2654611.1"/>
    <property type="molecule type" value="Genomic_DNA"/>
</dbReference>
<keyword evidence="6" id="KW-0206">Cytoskeleton</keyword>
<proteinExistence type="predicted"/>
<organism evidence="9 10">
    <name type="scientific">Labeo rohita</name>
    <name type="common">Indian major carp</name>
    <name type="synonym">Cyprinus rohita</name>
    <dbReference type="NCBI Taxonomy" id="84645"/>
    <lineage>
        <taxon>Eukaryota</taxon>
        <taxon>Metazoa</taxon>
        <taxon>Chordata</taxon>
        <taxon>Craniata</taxon>
        <taxon>Vertebrata</taxon>
        <taxon>Euteleostomi</taxon>
        <taxon>Actinopterygii</taxon>
        <taxon>Neopterygii</taxon>
        <taxon>Teleostei</taxon>
        <taxon>Ostariophysi</taxon>
        <taxon>Cypriniformes</taxon>
        <taxon>Cyprinidae</taxon>
        <taxon>Labeoninae</taxon>
        <taxon>Labeonini</taxon>
        <taxon>Labeo</taxon>
    </lineage>
</organism>
<dbReference type="Pfam" id="PF01302">
    <property type="entry name" value="CAP_GLY"/>
    <property type="match status" value="1"/>
</dbReference>
<evidence type="ECO:0000256" key="2">
    <source>
        <dbReference type="ARBA" id="ARBA00022490"/>
    </source>
</evidence>
<comment type="caution">
    <text evidence="9">The sequence shown here is derived from an EMBL/GenBank/DDBJ whole genome shotgun (WGS) entry which is preliminary data.</text>
</comment>
<name>A0ABQ8LXD5_LABRO</name>
<gene>
    <name evidence="9" type="ORF">H4Q32_011380</name>
</gene>
<dbReference type="Proteomes" id="UP000830375">
    <property type="component" value="Unassembled WGS sequence"/>
</dbReference>
<reference evidence="9 10" key="1">
    <citation type="submission" date="2022-01" db="EMBL/GenBank/DDBJ databases">
        <title>A high-quality chromosome-level genome assembly of rohu carp, Labeo rohita.</title>
        <authorList>
            <person name="Arick M.A. II"/>
            <person name="Hsu C.-Y."/>
            <person name="Magbanua Z."/>
            <person name="Pechanova O."/>
            <person name="Grover C."/>
            <person name="Miller E."/>
            <person name="Thrash A."/>
            <person name="Ezzel L."/>
            <person name="Alam S."/>
            <person name="Benzie J."/>
            <person name="Hamilton M."/>
            <person name="Karsi A."/>
            <person name="Lawrence M.L."/>
            <person name="Peterson D.G."/>
        </authorList>
    </citation>
    <scope>NUCLEOTIDE SEQUENCE [LARGE SCALE GENOMIC DNA]</scope>
    <source>
        <strain evidence="10">BAU-BD-2019</strain>
        <tissue evidence="9">Blood</tissue>
    </source>
</reference>
<evidence type="ECO:0000256" key="5">
    <source>
        <dbReference type="ARBA" id="ARBA00023054"/>
    </source>
</evidence>
<keyword evidence="3" id="KW-0493">Microtubule</keyword>
<keyword evidence="4" id="KW-0243">Dynein</keyword>
<dbReference type="PROSITE" id="PS50245">
    <property type="entry name" value="CAP_GLY_2"/>
    <property type="match status" value="1"/>
</dbReference>
<feature type="domain" description="CAP-Gly" evidence="8">
    <location>
        <begin position="101"/>
        <end position="143"/>
    </location>
</feature>
<sequence>MNYSFTGIRRTLSTSSAIATQREPSRKSQANRNRSSNLRRRWSTVSAGWGTSRANSSAGSGPNRVGGTTSSSGSDGTVKLHLGMQVLLISANEMGTIRYIGTADFAPGLWLGLELRSPKGKNDGSVGSRRYFSCRPGHGVLVRPSRVTYRGINGAKLVDESS</sequence>
<dbReference type="InterPro" id="IPR036859">
    <property type="entry name" value="CAP-Gly_dom_sf"/>
</dbReference>